<comment type="caution">
    <text evidence="2">The sequence shown here is derived from an EMBL/GenBank/DDBJ whole genome shotgun (WGS) entry which is preliminary data.</text>
</comment>
<name>A0A928TWX8_UNCKA</name>
<evidence type="ECO:0000313" key="3">
    <source>
        <dbReference type="Proteomes" id="UP000710385"/>
    </source>
</evidence>
<dbReference type="Pfam" id="PF18895">
    <property type="entry name" value="T4SS_pilin"/>
    <property type="match status" value="1"/>
</dbReference>
<sequence length="253" mass="25959">MPTHGQSHVFAFILGMLAFGIFLPAAVFAVTCQEAVNQVSSVGDVGICLTQPNPSTAFNGTEFFSLAKVQVSCDGQGESCYVSPASLQTSYYCSQLGKLKGVTDAVCKNGSACPEGQTALASDANADPCVDAGGPRTCCTASAIGSPAAGATTAAAVSEKGITRTSFGLKNPLGRRTVPQILGSVVGWLGTFAGGLFMLYLIWGGIQWMAAGGSTEQVEAGRKKIIAAVSGIVVILLSYLIVDAVISFTTIRQ</sequence>
<evidence type="ECO:0000313" key="2">
    <source>
        <dbReference type="EMBL" id="MBE7525268.1"/>
    </source>
</evidence>
<feature type="transmembrane region" description="Helical" evidence="1">
    <location>
        <begin position="181"/>
        <end position="204"/>
    </location>
</feature>
<dbReference type="InterPro" id="IPR043993">
    <property type="entry name" value="T4SS_pilin"/>
</dbReference>
<reference evidence="2" key="1">
    <citation type="submission" date="2020-05" db="EMBL/GenBank/DDBJ databases">
        <title>High-Quality Genomes of Partial-Nitritation/Anammox System by Hierarchical Clustering Based Hybrid Assembly.</title>
        <authorList>
            <person name="Liu L."/>
            <person name="Wang Y."/>
            <person name="Che Y."/>
            <person name="Chen Y."/>
            <person name="Xia Y."/>
            <person name="Luo R."/>
            <person name="Cheng S.H."/>
            <person name="Zheng C."/>
            <person name="Zhang T."/>
        </authorList>
    </citation>
    <scope>NUCLEOTIDE SEQUENCE</scope>
    <source>
        <strain evidence="2">H1_PAT1</strain>
    </source>
</reference>
<organism evidence="2 3">
    <name type="scientific">candidate division WWE3 bacterium</name>
    <dbReference type="NCBI Taxonomy" id="2053526"/>
    <lineage>
        <taxon>Bacteria</taxon>
        <taxon>Katanobacteria</taxon>
    </lineage>
</organism>
<evidence type="ECO:0000256" key="1">
    <source>
        <dbReference type="SAM" id="Phobius"/>
    </source>
</evidence>
<protein>
    <submittedName>
        <fullName evidence="2">Uncharacterized protein</fullName>
    </submittedName>
</protein>
<keyword evidence="1" id="KW-0472">Membrane</keyword>
<dbReference type="AlphaFoldDB" id="A0A928TWX8"/>
<keyword evidence="1" id="KW-0812">Transmembrane</keyword>
<keyword evidence="1" id="KW-1133">Transmembrane helix</keyword>
<proteinExistence type="predicted"/>
<feature type="transmembrane region" description="Helical" evidence="1">
    <location>
        <begin position="225"/>
        <end position="251"/>
    </location>
</feature>
<dbReference type="EMBL" id="JABTTY010000001">
    <property type="protein sequence ID" value="MBE7525268.1"/>
    <property type="molecule type" value="Genomic_DNA"/>
</dbReference>
<accession>A0A928TWX8</accession>
<gene>
    <name evidence="2" type="ORF">HS096_02675</name>
</gene>
<dbReference type="Proteomes" id="UP000710385">
    <property type="component" value="Unassembled WGS sequence"/>
</dbReference>